<accession>C5MJ71</accession>
<evidence type="ECO:0000256" key="2">
    <source>
        <dbReference type="SAM" id="Coils"/>
    </source>
</evidence>
<evidence type="ECO:0000256" key="1">
    <source>
        <dbReference type="ARBA" id="ARBA00005331"/>
    </source>
</evidence>
<evidence type="ECO:0000313" key="5">
    <source>
        <dbReference type="EMBL" id="EER30330.1"/>
    </source>
</evidence>
<dbReference type="eggNOG" id="ENOG502S5CU">
    <property type="taxonomic scope" value="Eukaryota"/>
</dbReference>
<evidence type="ECO:0000313" key="6">
    <source>
        <dbReference type="Proteomes" id="UP000002037"/>
    </source>
</evidence>
<dbReference type="Pfam" id="PF08614">
    <property type="entry name" value="ATG16"/>
    <property type="match status" value="1"/>
</dbReference>
<dbReference type="RefSeq" id="XP_002546636.1">
    <property type="nucleotide sequence ID" value="XM_002546590.1"/>
</dbReference>
<evidence type="ECO:0000259" key="4">
    <source>
        <dbReference type="Pfam" id="PF08614"/>
    </source>
</evidence>
<feature type="region of interest" description="Disordered" evidence="3">
    <location>
        <begin position="37"/>
        <end position="81"/>
    </location>
</feature>
<dbReference type="AlphaFoldDB" id="C5MJ71"/>
<dbReference type="Gene3D" id="1.20.5.170">
    <property type="match status" value="1"/>
</dbReference>
<keyword evidence="2" id="KW-0175">Coiled coil</keyword>
<feature type="domain" description="Autophagy-related protein 16" evidence="4">
    <location>
        <begin position="8"/>
        <end position="185"/>
    </location>
</feature>
<organism evidence="5 6">
    <name type="scientific">Candida tropicalis (strain ATCC MYA-3404 / T1)</name>
    <name type="common">Yeast</name>
    <dbReference type="NCBI Taxonomy" id="294747"/>
    <lineage>
        <taxon>Eukaryota</taxon>
        <taxon>Fungi</taxon>
        <taxon>Dikarya</taxon>
        <taxon>Ascomycota</taxon>
        <taxon>Saccharomycotina</taxon>
        <taxon>Pichiomycetes</taxon>
        <taxon>Debaryomycetaceae</taxon>
        <taxon>Candida/Lodderomyces clade</taxon>
        <taxon>Candida</taxon>
    </lineage>
</organism>
<dbReference type="Proteomes" id="UP000002037">
    <property type="component" value="Unassembled WGS sequence"/>
</dbReference>
<dbReference type="InterPro" id="IPR013923">
    <property type="entry name" value="Autophagy-rel_prot_16_dom"/>
</dbReference>
<dbReference type="HOGENOM" id="CLU_117720_1_0_1"/>
<dbReference type="KEGG" id="ctp:CTRG_06114"/>
<evidence type="ECO:0000256" key="3">
    <source>
        <dbReference type="SAM" id="MobiDB-lite"/>
    </source>
</evidence>
<dbReference type="OrthoDB" id="8949486at2759"/>
<reference evidence="5 6" key="1">
    <citation type="journal article" date="2009" name="Nature">
        <title>Evolution of pathogenicity and sexual reproduction in eight Candida genomes.</title>
        <authorList>
            <person name="Butler G."/>
            <person name="Rasmussen M.D."/>
            <person name="Lin M.F."/>
            <person name="Santos M.A."/>
            <person name="Sakthikumar S."/>
            <person name="Munro C.A."/>
            <person name="Rheinbay E."/>
            <person name="Grabherr M."/>
            <person name="Forche A."/>
            <person name="Reedy J.L."/>
            <person name="Agrafioti I."/>
            <person name="Arnaud M.B."/>
            <person name="Bates S."/>
            <person name="Brown A.J."/>
            <person name="Brunke S."/>
            <person name="Costanzo M.C."/>
            <person name="Fitzpatrick D.A."/>
            <person name="de Groot P.W."/>
            <person name="Harris D."/>
            <person name="Hoyer L.L."/>
            <person name="Hube B."/>
            <person name="Klis F.M."/>
            <person name="Kodira C."/>
            <person name="Lennard N."/>
            <person name="Logue M.E."/>
            <person name="Martin R."/>
            <person name="Neiman A.M."/>
            <person name="Nikolaou E."/>
            <person name="Quail M.A."/>
            <person name="Quinn J."/>
            <person name="Santos M.C."/>
            <person name="Schmitzberger F.F."/>
            <person name="Sherlock G."/>
            <person name="Shah P."/>
            <person name="Silverstein K.A."/>
            <person name="Skrzypek M.S."/>
            <person name="Soll D."/>
            <person name="Staggs R."/>
            <person name="Stansfield I."/>
            <person name="Stumpf M.P."/>
            <person name="Sudbery P.E."/>
            <person name="Srikantha T."/>
            <person name="Zeng Q."/>
            <person name="Berman J."/>
            <person name="Berriman M."/>
            <person name="Heitman J."/>
            <person name="Gow N.A."/>
            <person name="Lorenz M.C."/>
            <person name="Birren B.W."/>
            <person name="Kellis M."/>
            <person name="Cuomo C.A."/>
        </authorList>
    </citation>
    <scope>NUCLEOTIDE SEQUENCE [LARGE SCALE GENOMIC DNA]</scope>
    <source>
        <strain evidence="6">ATCC MYA-3404 / T1</strain>
    </source>
</reference>
<dbReference type="STRING" id="294747.C5MJ71"/>
<proteinExistence type="inferred from homology"/>
<comment type="similarity">
    <text evidence="1">Belongs to the ATG16 family.</text>
</comment>
<dbReference type="VEuPathDB" id="FungiDB:CTRG_06114"/>
<gene>
    <name evidence="5" type="ORF">CTRG_06114</name>
</gene>
<keyword evidence="6" id="KW-1185">Reference proteome</keyword>
<name>C5MJ71_CANTT</name>
<protein>
    <recommendedName>
        <fullName evidence="4">Autophagy-related protein 16 domain-containing protein</fullName>
    </recommendedName>
</protein>
<feature type="compositionally biased region" description="Low complexity" evidence="3">
    <location>
        <begin position="49"/>
        <end position="72"/>
    </location>
</feature>
<dbReference type="SMR" id="C5MJ71"/>
<feature type="coiled-coil region" evidence="2">
    <location>
        <begin position="117"/>
        <end position="151"/>
    </location>
</feature>
<dbReference type="GeneID" id="8298764"/>
<dbReference type="EMBL" id="GG692405">
    <property type="protein sequence ID" value="EER30330.1"/>
    <property type="molecule type" value="Genomic_DNA"/>
</dbReference>
<sequence>MTSNWTEDILKELNLRDEKEKQNSSYFIAFSQLSQKLTNKGTGHRPTISSSSTDSSVPPSSGSSSSDSPSPSLTAPVSKQNQSTTAIIDEFTLKENQTLKMENNELIQSLNQSTITNEKLESIIQQQSNIIKSLESKNTKLKNKIDGMVLEIKEKNKTIELINDEILTNQIQFNVMRDKLEKLEKQ</sequence>